<keyword evidence="5 7" id="KW-0863">Zinc-finger</keyword>
<gene>
    <name evidence="10" type="ORF">WICANDRAFT_60127</name>
</gene>
<dbReference type="PANTHER" id="PTHR47442">
    <property type="entry name" value="MYND-TYPE ZINC FINGER PROTEIN MUB1"/>
    <property type="match status" value="1"/>
</dbReference>
<comment type="similarity">
    <text evidence="2">Belongs to the MUB1/samB family.</text>
</comment>
<evidence type="ECO:0000256" key="1">
    <source>
        <dbReference type="ARBA" id="ARBA00004496"/>
    </source>
</evidence>
<dbReference type="GO" id="GO:0008270">
    <property type="term" value="F:zinc ion binding"/>
    <property type="evidence" value="ECO:0007669"/>
    <property type="project" value="UniProtKB-KW"/>
</dbReference>
<evidence type="ECO:0000313" key="11">
    <source>
        <dbReference type="Proteomes" id="UP000094112"/>
    </source>
</evidence>
<dbReference type="OrthoDB" id="5594178at2759"/>
<comment type="subcellular location">
    <subcellularLocation>
        <location evidence="1">Cytoplasm</location>
    </subcellularLocation>
</comment>
<reference evidence="10 11" key="1">
    <citation type="journal article" date="2016" name="Proc. Natl. Acad. Sci. U.S.A.">
        <title>Comparative genomics of biotechnologically important yeasts.</title>
        <authorList>
            <person name="Riley R."/>
            <person name="Haridas S."/>
            <person name="Wolfe K.H."/>
            <person name="Lopes M.R."/>
            <person name="Hittinger C.T."/>
            <person name="Goeker M."/>
            <person name="Salamov A.A."/>
            <person name="Wisecaver J.H."/>
            <person name="Long T.M."/>
            <person name="Calvey C.H."/>
            <person name="Aerts A.L."/>
            <person name="Barry K.W."/>
            <person name="Choi C."/>
            <person name="Clum A."/>
            <person name="Coughlan A.Y."/>
            <person name="Deshpande S."/>
            <person name="Douglass A.P."/>
            <person name="Hanson S.J."/>
            <person name="Klenk H.-P."/>
            <person name="LaButti K.M."/>
            <person name="Lapidus A."/>
            <person name="Lindquist E.A."/>
            <person name="Lipzen A.M."/>
            <person name="Meier-Kolthoff J.P."/>
            <person name="Ohm R.A."/>
            <person name="Otillar R.P."/>
            <person name="Pangilinan J.L."/>
            <person name="Peng Y."/>
            <person name="Rokas A."/>
            <person name="Rosa C.A."/>
            <person name="Scheuner C."/>
            <person name="Sibirny A.A."/>
            <person name="Slot J.C."/>
            <person name="Stielow J.B."/>
            <person name="Sun H."/>
            <person name="Kurtzman C.P."/>
            <person name="Blackwell M."/>
            <person name="Grigoriev I.V."/>
            <person name="Jeffries T.W."/>
        </authorList>
    </citation>
    <scope>NUCLEOTIDE SEQUENCE [LARGE SCALE GENOMIC DNA]</scope>
    <source>
        <strain evidence="11">ATCC 58044 / CBS 1984 / NCYC 433 / NRRL Y-366-8</strain>
    </source>
</reference>
<dbReference type="RefSeq" id="XP_019041265.1">
    <property type="nucleotide sequence ID" value="XM_019182941.1"/>
</dbReference>
<dbReference type="Gene3D" id="6.10.140.2220">
    <property type="match status" value="1"/>
</dbReference>
<dbReference type="GeneID" id="30200187"/>
<evidence type="ECO:0000256" key="3">
    <source>
        <dbReference type="ARBA" id="ARBA00022490"/>
    </source>
</evidence>
<evidence type="ECO:0000256" key="6">
    <source>
        <dbReference type="ARBA" id="ARBA00022833"/>
    </source>
</evidence>
<evidence type="ECO:0000313" key="10">
    <source>
        <dbReference type="EMBL" id="ODQ62058.1"/>
    </source>
</evidence>
<dbReference type="PANTHER" id="PTHR47442:SF1">
    <property type="entry name" value="MYND-TYPE ZINC FINGER PROTEIN MUB1"/>
    <property type="match status" value="1"/>
</dbReference>
<sequence>MRDSNYKSISLNRAAVSISTNLYDRRALDSTSDRPLVNSLNHLTFLTSSSAKVRETLSTDGGLERLVGILHECKKKPDNVVGEKKKTIAQEKNDAIIAWKWTLAFQCLVLIGTRGTESIRKRVVEAGIIPIIATVLDNYLLIVRNFDNNIDNNLNDNFLNLVNLQQKQSILQQQQDSLSKENYDDYDAEIKNYLNSNSELFNYLHEDYNTPPSTSSSSSQEEANNTTNSPIQVLRNINNEINIQQNLQDINQTINSPRFFLNGILIPKEDDVVWSLQLLAFISKYSNLKDFLQFTNLVDPLSLRSLLNKNNSSNQQNCSIPPPLENDDLDNELEYELISNLSSDENDKNNHQNQQQQQQQQQPSNTQSTIEDSSQSQPQTQRPSSQSSTSQILIQNNNESNDNIITDNDELINSNNEKPDLSTLVNLYSQSNSINNSNKNLNNLNNINNNNVNDQLIEKKQSCFTKSLLNSFIKFAHCCEKESPPPSPHPSNEAKTLSLIELTIKLNKFYQRKHSLNKLTKIQSNIKKREQYQSKWNYNSYFQKNPSSSSDIDSSLKITHHLNIFPLVEKFTIKSINSPDMCYWSGVIMRNSCRKDESRGGVRQCASFDCGKWEEFPRQFAKCRRCKRTKYCSKNCQLKAWVYHKHWCVDSNSSSSGMSSGRIQNSQRQEENEGAGGAGATTQLNENLNL</sequence>
<dbReference type="GO" id="GO:1990304">
    <property type="term" value="C:MUB1-RAD6-UBR2 ubiquitin ligase complex"/>
    <property type="evidence" value="ECO:0007669"/>
    <property type="project" value="TreeGrafter"/>
</dbReference>
<feature type="region of interest" description="Disordered" evidence="8">
    <location>
        <begin position="343"/>
        <end position="391"/>
    </location>
</feature>
<dbReference type="SUPFAM" id="SSF144232">
    <property type="entry name" value="HIT/MYND zinc finger-like"/>
    <property type="match status" value="1"/>
</dbReference>
<dbReference type="InterPro" id="IPR051664">
    <property type="entry name" value="MYND-type_zinc_finger"/>
</dbReference>
<organism evidence="10 11">
    <name type="scientific">Wickerhamomyces anomalus (strain ATCC 58044 / CBS 1984 / NCYC 433 / NRRL Y-366-8)</name>
    <name type="common">Yeast</name>
    <name type="synonym">Hansenula anomala</name>
    <dbReference type="NCBI Taxonomy" id="683960"/>
    <lineage>
        <taxon>Eukaryota</taxon>
        <taxon>Fungi</taxon>
        <taxon>Dikarya</taxon>
        <taxon>Ascomycota</taxon>
        <taxon>Saccharomycotina</taxon>
        <taxon>Saccharomycetes</taxon>
        <taxon>Phaffomycetales</taxon>
        <taxon>Wickerhamomycetaceae</taxon>
        <taxon>Wickerhamomyces</taxon>
    </lineage>
</organism>
<dbReference type="Pfam" id="PF01753">
    <property type="entry name" value="zf-MYND"/>
    <property type="match status" value="1"/>
</dbReference>
<dbReference type="GO" id="GO:0005737">
    <property type="term" value="C:cytoplasm"/>
    <property type="evidence" value="ECO:0007669"/>
    <property type="project" value="UniProtKB-SubCell"/>
</dbReference>
<feature type="region of interest" description="Disordered" evidence="8">
    <location>
        <begin position="205"/>
        <end position="227"/>
    </location>
</feature>
<feature type="domain" description="MYND-type" evidence="9">
    <location>
        <begin position="607"/>
        <end position="648"/>
    </location>
</feature>
<keyword evidence="6" id="KW-0862">Zinc</keyword>
<feature type="region of interest" description="Disordered" evidence="8">
    <location>
        <begin position="652"/>
        <end position="690"/>
    </location>
</feature>
<feature type="compositionally biased region" description="Polar residues" evidence="8">
    <location>
        <begin position="363"/>
        <end position="372"/>
    </location>
</feature>
<keyword evidence="4" id="KW-0479">Metal-binding</keyword>
<feature type="compositionally biased region" description="Low complexity" evidence="8">
    <location>
        <begin position="652"/>
        <end position="661"/>
    </location>
</feature>
<evidence type="ECO:0000259" key="9">
    <source>
        <dbReference type="PROSITE" id="PS50865"/>
    </source>
</evidence>
<dbReference type="FunFam" id="6.10.140.2220:FF:000003">
    <property type="entry name" value="MYND-type zinc finger protein"/>
    <property type="match status" value="1"/>
</dbReference>
<dbReference type="GO" id="GO:0007163">
    <property type="term" value="P:establishment or maintenance of cell polarity"/>
    <property type="evidence" value="ECO:0007669"/>
    <property type="project" value="TreeGrafter"/>
</dbReference>
<dbReference type="Proteomes" id="UP000094112">
    <property type="component" value="Unassembled WGS sequence"/>
</dbReference>
<name>A0A1E3P9L5_WICAA</name>
<evidence type="ECO:0000256" key="7">
    <source>
        <dbReference type="PROSITE-ProRule" id="PRU00134"/>
    </source>
</evidence>
<feature type="compositionally biased region" description="Low complexity" evidence="8">
    <location>
        <begin position="373"/>
        <end position="391"/>
    </location>
</feature>
<evidence type="ECO:0000256" key="2">
    <source>
        <dbReference type="ARBA" id="ARBA00010655"/>
    </source>
</evidence>
<dbReference type="EMBL" id="KV454208">
    <property type="protein sequence ID" value="ODQ62058.1"/>
    <property type="molecule type" value="Genomic_DNA"/>
</dbReference>
<evidence type="ECO:0000256" key="8">
    <source>
        <dbReference type="SAM" id="MobiDB-lite"/>
    </source>
</evidence>
<feature type="compositionally biased region" description="Low complexity" evidence="8">
    <location>
        <begin position="209"/>
        <end position="227"/>
    </location>
</feature>
<evidence type="ECO:0000256" key="5">
    <source>
        <dbReference type="ARBA" id="ARBA00022771"/>
    </source>
</evidence>
<proteinExistence type="inferred from homology"/>
<feature type="compositionally biased region" description="Low complexity" evidence="8">
    <location>
        <begin position="351"/>
        <end position="362"/>
    </location>
</feature>
<keyword evidence="11" id="KW-1185">Reference proteome</keyword>
<evidence type="ECO:0000256" key="4">
    <source>
        <dbReference type="ARBA" id="ARBA00022723"/>
    </source>
</evidence>
<protein>
    <recommendedName>
        <fullName evidence="9">MYND-type domain-containing protein</fullName>
    </recommendedName>
</protein>
<feature type="compositionally biased region" description="Polar residues" evidence="8">
    <location>
        <begin position="681"/>
        <end position="690"/>
    </location>
</feature>
<keyword evidence="3" id="KW-0963">Cytoplasm</keyword>
<dbReference type="AlphaFoldDB" id="A0A1E3P9L5"/>
<dbReference type="GO" id="GO:0006511">
    <property type="term" value="P:ubiquitin-dependent protein catabolic process"/>
    <property type="evidence" value="ECO:0007669"/>
    <property type="project" value="TreeGrafter"/>
</dbReference>
<dbReference type="InterPro" id="IPR002893">
    <property type="entry name" value="Znf_MYND"/>
</dbReference>
<accession>A0A1E3P9L5</accession>
<dbReference type="PROSITE" id="PS50865">
    <property type="entry name" value="ZF_MYND_2"/>
    <property type="match status" value="1"/>
</dbReference>